<dbReference type="CDD" id="cd02440">
    <property type="entry name" value="AdoMet_MTases"/>
    <property type="match status" value="1"/>
</dbReference>
<comment type="similarity">
    <text evidence="1">Belongs to the methyltransferase superfamily. LaeA methyltransferase family.</text>
</comment>
<dbReference type="GO" id="GO:0008168">
    <property type="term" value="F:methyltransferase activity"/>
    <property type="evidence" value="ECO:0007669"/>
    <property type="project" value="UniProtKB-KW"/>
</dbReference>
<dbReference type="Gene3D" id="3.40.50.150">
    <property type="entry name" value="Vaccinia Virus protein VP39"/>
    <property type="match status" value="1"/>
</dbReference>
<keyword evidence="3" id="KW-0808">Transferase</keyword>
<dbReference type="PANTHER" id="PTHR43591">
    <property type="entry name" value="METHYLTRANSFERASE"/>
    <property type="match status" value="1"/>
</dbReference>
<accession>A0ABR2Y5M4</accession>
<keyword evidence="3" id="KW-0489">Methyltransferase</keyword>
<evidence type="ECO:0000256" key="1">
    <source>
        <dbReference type="ARBA" id="ARBA00038158"/>
    </source>
</evidence>
<sequence>MDTGSSSSYIVQKPWSPVSPPRKGSGSGYGIARIPTAKCCDPVLPLHEHASTSHSSLRSQVNDSEGVRSSVSNEYWPGTDSEDSDIGRAGRELKRQNTKSTSKTTGFFRSLAKKLGRTFNKRYDLFPNDQKERDRNLAQHEIVLHVFDGKLHLAPLTHPRRVLDVGTGPGIWALWHIANQKPEAKSNPSCTVVGVDVEPVRPPYTVSNCEFRTLDVREEWDFQEEFDFIHVRTLGQFPSDKFRKMLDTIYQNLAPGGWVEFTEWIMHLQSGDRSTDGTAFHSWNHNLRRGLHAINRSASYATRYAPKLEDAGFTNVTQRKFSIPINPWPPGEKLQHLGEMMSINVQGVVDPITVPIFLGILGWTEEAVQALLGQVFKDIVDTNLHAFMPLMTVFAQKPVENPL</sequence>
<dbReference type="EMBL" id="JARVKM010000004">
    <property type="protein sequence ID" value="KAK9781133.1"/>
    <property type="molecule type" value="Genomic_DNA"/>
</dbReference>
<evidence type="ECO:0000313" key="3">
    <source>
        <dbReference type="EMBL" id="KAK9781133.1"/>
    </source>
</evidence>
<comment type="caution">
    <text evidence="3">The sequence shown here is derived from an EMBL/GenBank/DDBJ whole genome shotgun (WGS) entry which is preliminary data.</text>
</comment>
<proteinExistence type="inferred from homology"/>
<protein>
    <submittedName>
        <fullName evidence="3">Tam domain methyltransferase</fullName>
    </submittedName>
</protein>
<reference evidence="3 4" key="1">
    <citation type="submission" date="2024-02" db="EMBL/GenBank/DDBJ databases">
        <title>First draft genome assembly of two strains of Seiridium cardinale.</title>
        <authorList>
            <person name="Emiliani G."/>
            <person name="Scali E."/>
        </authorList>
    </citation>
    <scope>NUCLEOTIDE SEQUENCE [LARGE SCALE GENOMIC DNA]</scope>
    <source>
        <strain evidence="3 4">BM-138-000479</strain>
    </source>
</reference>
<evidence type="ECO:0000313" key="4">
    <source>
        <dbReference type="Proteomes" id="UP001465668"/>
    </source>
</evidence>
<dbReference type="InterPro" id="IPR029063">
    <property type="entry name" value="SAM-dependent_MTases_sf"/>
</dbReference>
<feature type="region of interest" description="Disordered" evidence="2">
    <location>
        <begin position="50"/>
        <end position="105"/>
    </location>
</feature>
<dbReference type="Pfam" id="PF13489">
    <property type="entry name" value="Methyltransf_23"/>
    <property type="match status" value="1"/>
</dbReference>
<gene>
    <name evidence="3" type="ORF">SCAR479_04954</name>
</gene>
<feature type="compositionally biased region" description="Polar residues" evidence="2">
    <location>
        <begin position="1"/>
        <end position="10"/>
    </location>
</feature>
<name>A0ABR2Y5M4_9PEZI</name>
<dbReference type="GO" id="GO:0032259">
    <property type="term" value="P:methylation"/>
    <property type="evidence" value="ECO:0007669"/>
    <property type="project" value="UniProtKB-KW"/>
</dbReference>
<feature type="region of interest" description="Disordered" evidence="2">
    <location>
        <begin position="1"/>
        <end position="28"/>
    </location>
</feature>
<keyword evidence="4" id="KW-1185">Reference proteome</keyword>
<dbReference type="PANTHER" id="PTHR43591:SF102">
    <property type="entry name" value="S-ADENOSYL-L-METHIONINE-DEPENDENT METHYLTRANSFERASE"/>
    <property type="match status" value="1"/>
</dbReference>
<feature type="compositionally biased region" description="Polar residues" evidence="2">
    <location>
        <begin position="52"/>
        <end position="73"/>
    </location>
</feature>
<evidence type="ECO:0000256" key="2">
    <source>
        <dbReference type="SAM" id="MobiDB-lite"/>
    </source>
</evidence>
<dbReference type="SUPFAM" id="SSF53335">
    <property type="entry name" value="S-adenosyl-L-methionine-dependent methyltransferases"/>
    <property type="match status" value="1"/>
</dbReference>
<feature type="compositionally biased region" description="Basic and acidic residues" evidence="2">
    <location>
        <begin position="85"/>
        <end position="95"/>
    </location>
</feature>
<dbReference type="Proteomes" id="UP001465668">
    <property type="component" value="Unassembled WGS sequence"/>
</dbReference>
<organism evidence="3 4">
    <name type="scientific">Seiridium cardinale</name>
    <dbReference type="NCBI Taxonomy" id="138064"/>
    <lineage>
        <taxon>Eukaryota</taxon>
        <taxon>Fungi</taxon>
        <taxon>Dikarya</taxon>
        <taxon>Ascomycota</taxon>
        <taxon>Pezizomycotina</taxon>
        <taxon>Sordariomycetes</taxon>
        <taxon>Xylariomycetidae</taxon>
        <taxon>Amphisphaeriales</taxon>
        <taxon>Sporocadaceae</taxon>
        <taxon>Seiridium</taxon>
    </lineage>
</organism>